<protein>
    <submittedName>
        <fullName evidence="1">Uncharacterized protein</fullName>
    </submittedName>
</protein>
<keyword evidence="2" id="KW-1185">Reference proteome</keyword>
<dbReference type="Proteomes" id="UP001320706">
    <property type="component" value="Unassembled WGS sequence"/>
</dbReference>
<organism evidence="1 2">
    <name type="scientific">Zalaria obscura</name>
    <dbReference type="NCBI Taxonomy" id="2024903"/>
    <lineage>
        <taxon>Eukaryota</taxon>
        <taxon>Fungi</taxon>
        <taxon>Dikarya</taxon>
        <taxon>Ascomycota</taxon>
        <taxon>Pezizomycotina</taxon>
        <taxon>Dothideomycetes</taxon>
        <taxon>Dothideomycetidae</taxon>
        <taxon>Dothideales</taxon>
        <taxon>Zalariaceae</taxon>
        <taxon>Zalaria</taxon>
    </lineage>
</organism>
<proteinExistence type="predicted"/>
<sequence length="113" mass="12642">MGTNAIVCPRAIRWYRYVRDASRPPPGFGPWIMGFLRCDDVGGQCSRDETQIVTTQTSDPCSTSLFAPSRYVLTIFITGKSPSSQDAFIRCESTTASESSDEVKYFQPVFQVR</sequence>
<accession>A0ACC3S9W9</accession>
<gene>
    <name evidence="1" type="ORF">M8818_005280</name>
</gene>
<comment type="caution">
    <text evidence="1">The sequence shown here is derived from an EMBL/GenBank/DDBJ whole genome shotgun (WGS) entry which is preliminary data.</text>
</comment>
<name>A0ACC3S9W9_9PEZI</name>
<reference evidence="1" key="1">
    <citation type="submission" date="2024-02" db="EMBL/GenBank/DDBJ databases">
        <title>Metagenome Assembled Genome of Zalaria obscura JY119.</title>
        <authorList>
            <person name="Vighnesh L."/>
            <person name="Jagadeeshwari U."/>
            <person name="Venkata Ramana C."/>
            <person name="Sasikala C."/>
        </authorList>
    </citation>
    <scope>NUCLEOTIDE SEQUENCE</scope>
    <source>
        <strain evidence="1">JY119</strain>
    </source>
</reference>
<evidence type="ECO:0000313" key="2">
    <source>
        <dbReference type="Proteomes" id="UP001320706"/>
    </source>
</evidence>
<dbReference type="EMBL" id="JAMKPW020000030">
    <property type="protein sequence ID" value="KAK8203389.1"/>
    <property type="molecule type" value="Genomic_DNA"/>
</dbReference>
<evidence type="ECO:0000313" key="1">
    <source>
        <dbReference type="EMBL" id="KAK8203389.1"/>
    </source>
</evidence>